<keyword evidence="1" id="KW-0805">Transcription regulation</keyword>
<dbReference type="Proteomes" id="UP001164965">
    <property type="component" value="Chromosome"/>
</dbReference>
<dbReference type="Gene3D" id="1.10.357.10">
    <property type="entry name" value="Tetracycline Repressor, domain 2"/>
    <property type="match status" value="1"/>
</dbReference>
<feature type="DNA-binding region" description="H-T-H motif" evidence="4">
    <location>
        <begin position="45"/>
        <end position="64"/>
    </location>
</feature>
<evidence type="ECO:0000259" key="5">
    <source>
        <dbReference type="PROSITE" id="PS50977"/>
    </source>
</evidence>
<dbReference type="Pfam" id="PF00440">
    <property type="entry name" value="TetR_N"/>
    <property type="match status" value="1"/>
</dbReference>
<dbReference type="SUPFAM" id="SSF48498">
    <property type="entry name" value="Tetracyclin repressor-like, C-terminal domain"/>
    <property type="match status" value="1"/>
</dbReference>
<dbReference type="PANTHER" id="PTHR30055">
    <property type="entry name" value="HTH-TYPE TRANSCRIPTIONAL REGULATOR RUTR"/>
    <property type="match status" value="1"/>
</dbReference>
<dbReference type="InterPro" id="IPR001647">
    <property type="entry name" value="HTH_TetR"/>
</dbReference>
<evidence type="ECO:0000256" key="2">
    <source>
        <dbReference type="ARBA" id="ARBA00023125"/>
    </source>
</evidence>
<evidence type="ECO:0000256" key="1">
    <source>
        <dbReference type="ARBA" id="ARBA00023015"/>
    </source>
</evidence>
<evidence type="ECO:0000313" key="7">
    <source>
        <dbReference type="Proteomes" id="UP001164965"/>
    </source>
</evidence>
<dbReference type="InterPro" id="IPR050109">
    <property type="entry name" value="HTH-type_TetR-like_transc_reg"/>
</dbReference>
<gene>
    <name evidence="6" type="ORF">RHODO2019_17060</name>
</gene>
<organism evidence="6 7">
    <name type="scientific">Rhodococcus antarcticus</name>
    <dbReference type="NCBI Taxonomy" id="2987751"/>
    <lineage>
        <taxon>Bacteria</taxon>
        <taxon>Bacillati</taxon>
        <taxon>Actinomycetota</taxon>
        <taxon>Actinomycetes</taxon>
        <taxon>Mycobacteriales</taxon>
        <taxon>Nocardiaceae</taxon>
        <taxon>Rhodococcus</taxon>
    </lineage>
</organism>
<keyword evidence="7" id="KW-1185">Reference proteome</keyword>
<sequence>MGRAVTDVKRQYDGAARRARAERVRAALIEAARDLLLGEGYAALTIPKVAVACGVSAESVYKRFRGRPGLLRAVVEQALGGSGPVAAETRSDALDAEDLPELLQGWGRLATEVAPRVAPILLLVRVAAEHDPELADLARELDDTRRARMADNARRLADAGHLPPGLTLGRATDVLWTYSSPEVYDLLVVRSGWNLEQYAAFVTAGLAAHLGT</sequence>
<name>A0ABY6NZF5_9NOCA</name>
<keyword evidence="3" id="KW-0804">Transcription</keyword>
<dbReference type="PROSITE" id="PS50977">
    <property type="entry name" value="HTH_TETR_2"/>
    <property type="match status" value="1"/>
</dbReference>
<evidence type="ECO:0000256" key="3">
    <source>
        <dbReference type="ARBA" id="ARBA00023163"/>
    </source>
</evidence>
<dbReference type="InterPro" id="IPR036271">
    <property type="entry name" value="Tet_transcr_reg_TetR-rel_C_sf"/>
</dbReference>
<protein>
    <submittedName>
        <fullName evidence="6">TetR/AcrR family transcriptional regulator</fullName>
    </submittedName>
</protein>
<dbReference type="InterPro" id="IPR009057">
    <property type="entry name" value="Homeodomain-like_sf"/>
</dbReference>
<proteinExistence type="predicted"/>
<dbReference type="SUPFAM" id="SSF46689">
    <property type="entry name" value="Homeodomain-like"/>
    <property type="match status" value="1"/>
</dbReference>
<reference evidence="6" key="1">
    <citation type="submission" date="2022-10" db="EMBL/GenBank/DDBJ databases">
        <title>Rhodococcus sp.75.</title>
        <authorList>
            <person name="Sun M."/>
        </authorList>
    </citation>
    <scope>NUCLEOTIDE SEQUENCE</scope>
    <source>
        <strain evidence="6">75</strain>
    </source>
</reference>
<dbReference type="PRINTS" id="PR00455">
    <property type="entry name" value="HTHTETR"/>
</dbReference>
<keyword evidence="2 4" id="KW-0238">DNA-binding</keyword>
<evidence type="ECO:0000313" key="6">
    <source>
        <dbReference type="EMBL" id="UZJ24792.1"/>
    </source>
</evidence>
<dbReference type="PANTHER" id="PTHR30055:SF234">
    <property type="entry name" value="HTH-TYPE TRANSCRIPTIONAL REGULATOR BETI"/>
    <property type="match status" value="1"/>
</dbReference>
<feature type="domain" description="HTH tetR-type" evidence="5">
    <location>
        <begin position="22"/>
        <end position="82"/>
    </location>
</feature>
<dbReference type="EMBL" id="CP110615">
    <property type="protein sequence ID" value="UZJ24792.1"/>
    <property type="molecule type" value="Genomic_DNA"/>
</dbReference>
<evidence type="ECO:0000256" key="4">
    <source>
        <dbReference type="PROSITE-ProRule" id="PRU00335"/>
    </source>
</evidence>
<dbReference type="RefSeq" id="WP_265382898.1">
    <property type="nucleotide sequence ID" value="NZ_CP110615.1"/>
</dbReference>
<accession>A0ABY6NZF5</accession>